<evidence type="ECO:0000256" key="8">
    <source>
        <dbReference type="ARBA" id="ARBA00022989"/>
    </source>
</evidence>
<dbReference type="PANTHER" id="PTHR45436:SF8">
    <property type="entry name" value="HISTIDINE KINASE"/>
    <property type="match status" value="1"/>
</dbReference>
<keyword evidence="14" id="KW-0547">Nucleotide-binding</keyword>
<dbReference type="SUPFAM" id="SSF158472">
    <property type="entry name" value="HAMP domain-like"/>
    <property type="match status" value="1"/>
</dbReference>
<dbReference type="PROSITE" id="PS50109">
    <property type="entry name" value="HIS_KIN"/>
    <property type="match status" value="1"/>
</dbReference>
<dbReference type="EC" id="2.7.13.3" evidence="3"/>
<keyword evidence="5" id="KW-0808">Transferase</keyword>
<dbReference type="CDD" id="cd00075">
    <property type="entry name" value="HATPase"/>
    <property type="match status" value="1"/>
</dbReference>
<dbReference type="InterPro" id="IPR003594">
    <property type="entry name" value="HATPase_dom"/>
</dbReference>
<keyword evidence="8 11" id="KW-1133">Transmembrane helix</keyword>
<dbReference type="SUPFAM" id="SSF55874">
    <property type="entry name" value="ATPase domain of HSP90 chaperone/DNA topoisomerase II/histidine kinase"/>
    <property type="match status" value="1"/>
</dbReference>
<dbReference type="PANTHER" id="PTHR45436">
    <property type="entry name" value="SENSOR HISTIDINE KINASE YKOH"/>
    <property type="match status" value="1"/>
</dbReference>
<dbReference type="PROSITE" id="PS50885">
    <property type="entry name" value="HAMP"/>
    <property type="match status" value="1"/>
</dbReference>
<evidence type="ECO:0000256" key="1">
    <source>
        <dbReference type="ARBA" id="ARBA00000085"/>
    </source>
</evidence>
<dbReference type="Gene3D" id="1.10.287.130">
    <property type="match status" value="1"/>
</dbReference>
<feature type="domain" description="HAMP" evidence="13">
    <location>
        <begin position="186"/>
        <end position="239"/>
    </location>
</feature>
<dbReference type="InterPro" id="IPR036890">
    <property type="entry name" value="HATPase_C_sf"/>
</dbReference>
<dbReference type="Pfam" id="PF02518">
    <property type="entry name" value="HATPase_c"/>
    <property type="match status" value="1"/>
</dbReference>
<proteinExistence type="predicted"/>
<organism evidence="14 15">
    <name type="scientific">Roseibium aestuarii</name>
    <dbReference type="NCBI Taxonomy" id="2600299"/>
    <lineage>
        <taxon>Bacteria</taxon>
        <taxon>Pseudomonadati</taxon>
        <taxon>Pseudomonadota</taxon>
        <taxon>Alphaproteobacteria</taxon>
        <taxon>Hyphomicrobiales</taxon>
        <taxon>Stappiaceae</taxon>
        <taxon>Roseibium</taxon>
    </lineage>
</organism>
<gene>
    <name evidence="14" type="ORF">ACFSC7_04765</name>
</gene>
<accession>A0ABW4JUL5</accession>
<feature type="transmembrane region" description="Helical" evidence="11">
    <location>
        <begin position="166"/>
        <end position="184"/>
    </location>
</feature>
<keyword evidence="6 11" id="KW-0812">Transmembrane</keyword>
<protein>
    <recommendedName>
        <fullName evidence="3">histidine kinase</fullName>
        <ecNumber evidence="3">2.7.13.3</ecNumber>
    </recommendedName>
</protein>
<evidence type="ECO:0000256" key="3">
    <source>
        <dbReference type="ARBA" id="ARBA00012438"/>
    </source>
</evidence>
<dbReference type="Pfam" id="PF00672">
    <property type="entry name" value="HAMP"/>
    <property type="match status" value="1"/>
</dbReference>
<comment type="caution">
    <text evidence="14">The sequence shown here is derived from an EMBL/GenBank/DDBJ whole genome shotgun (WGS) entry which is preliminary data.</text>
</comment>
<dbReference type="InterPro" id="IPR004358">
    <property type="entry name" value="Sig_transdc_His_kin-like_C"/>
</dbReference>
<evidence type="ECO:0000256" key="2">
    <source>
        <dbReference type="ARBA" id="ARBA00004370"/>
    </source>
</evidence>
<evidence type="ECO:0000256" key="11">
    <source>
        <dbReference type="SAM" id="Phobius"/>
    </source>
</evidence>
<feature type="transmembrane region" description="Helical" evidence="11">
    <location>
        <begin position="12"/>
        <end position="34"/>
    </location>
</feature>
<keyword evidence="14" id="KW-0067">ATP-binding</keyword>
<dbReference type="CDD" id="cd00082">
    <property type="entry name" value="HisKA"/>
    <property type="match status" value="1"/>
</dbReference>
<dbReference type="PRINTS" id="PR00344">
    <property type="entry name" value="BCTRLSENSOR"/>
</dbReference>
<dbReference type="InterPro" id="IPR003661">
    <property type="entry name" value="HisK_dim/P_dom"/>
</dbReference>
<name>A0ABW4JUL5_9HYPH</name>
<dbReference type="Gene3D" id="3.30.565.10">
    <property type="entry name" value="Histidine kinase-like ATPase, C-terminal domain"/>
    <property type="match status" value="1"/>
</dbReference>
<reference evidence="15" key="1">
    <citation type="journal article" date="2019" name="Int. J. Syst. Evol. Microbiol.">
        <title>The Global Catalogue of Microorganisms (GCM) 10K type strain sequencing project: providing services to taxonomists for standard genome sequencing and annotation.</title>
        <authorList>
            <consortium name="The Broad Institute Genomics Platform"/>
            <consortium name="The Broad Institute Genome Sequencing Center for Infectious Disease"/>
            <person name="Wu L."/>
            <person name="Ma J."/>
        </authorList>
    </citation>
    <scope>NUCLEOTIDE SEQUENCE [LARGE SCALE GENOMIC DNA]</scope>
    <source>
        <strain evidence="15">JCM 3369</strain>
    </source>
</reference>
<keyword evidence="7" id="KW-0418">Kinase</keyword>
<evidence type="ECO:0000259" key="12">
    <source>
        <dbReference type="PROSITE" id="PS50109"/>
    </source>
</evidence>
<evidence type="ECO:0000256" key="9">
    <source>
        <dbReference type="ARBA" id="ARBA00023012"/>
    </source>
</evidence>
<evidence type="ECO:0000256" key="10">
    <source>
        <dbReference type="ARBA" id="ARBA00023136"/>
    </source>
</evidence>
<dbReference type="EMBL" id="JBHUFA010000001">
    <property type="protein sequence ID" value="MFD1694818.1"/>
    <property type="molecule type" value="Genomic_DNA"/>
</dbReference>
<dbReference type="SMART" id="SM00388">
    <property type="entry name" value="HisKA"/>
    <property type="match status" value="1"/>
</dbReference>
<dbReference type="Pfam" id="PF00512">
    <property type="entry name" value="HisKA"/>
    <property type="match status" value="1"/>
</dbReference>
<keyword evidence="4" id="KW-0597">Phosphoprotein</keyword>
<evidence type="ECO:0000256" key="5">
    <source>
        <dbReference type="ARBA" id="ARBA00022679"/>
    </source>
</evidence>
<dbReference type="Gene3D" id="6.10.340.10">
    <property type="match status" value="1"/>
</dbReference>
<sequence>MTWLTRLIRTTAFKLSLLYLVVFTALSGFLLIYLSRTTNQLMAAQVVQTVDAEIRGLSDEYLRGGVRALVESMERRARQPDASLYLLMDFAGNPLVGNISRLPTVVLEETGSNVRRMRYTRSGAGEGEDSREALVRIFELRGGYRVLVGRDLGEQQRFATVFSDALQFWLISVILMAGATWFFVSQRVMKRIDGMAATSRTIMEGDLSRRLPIAGNGDEFDRLASNLNDMLDRIELLMQGMREVTDNIAHDLKTPLTRLRTRVETALRESGSEAHYREALEGALDESDGLLRIFDALLRIARVEAMSPEAGLDRVDLGALVEELADLYQPVLEDEGGTLTLVAEPGLAVMGNRELIAQGLVNLIENSLKYGRCDEETAPQLEIGARREGDRIAVFVRDHGPGIDSADLDRVSDRFVRLDKSRTKPGYGLGLSLVNAIAKLHGGQLRLADAAPGLRAELDLKPAPAAAAVVAQETNIEAERRKGS</sequence>
<keyword evidence="9" id="KW-0902">Two-component regulatory system</keyword>
<dbReference type="SMART" id="SM00387">
    <property type="entry name" value="HATPase_c"/>
    <property type="match status" value="1"/>
</dbReference>
<comment type="subcellular location">
    <subcellularLocation>
        <location evidence="2">Membrane</location>
    </subcellularLocation>
</comment>
<dbReference type="InterPro" id="IPR003660">
    <property type="entry name" value="HAMP_dom"/>
</dbReference>
<dbReference type="Proteomes" id="UP001597327">
    <property type="component" value="Unassembled WGS sequence"/>
</dbReference>
<evidence type="ECO:0000256" key="6">
    <source>
        <dbReference type="ARBA" id="ARBA00022692"/>
    </source>
</evidence>
<keyword evidence="15" id="KW-1185">Reference proteome</keyword>
<evidence type="ECO:0000313" key="14">
    <source>
        <dbReference type="EMBL" id="MFD1694818.1"/>
    </source>
</evidence>
<dbReference type="GO" id="GO:0005524">
    <property type="term" value="F:ATP binding"/>
    <property type="evidence" value="ECO:0007669"/>
    <property type="project" value="UniProtKB-KW"/>
</dbReference>
<feature type="domain" description="Histidine kinase" evidence="12">
    <location>
        <begin position="247"/>
        <end position="464"/>
    </location>
</feature>
<keyword evidence="10 11" id="KW-0472">Membrane</keyword>
<dbReference type="InterPro" id="IPR005467">
    <property type="entry name" value="His_kinase_dom"/>
</dbReference>
<dbReference type="CDD" id="cd06225">
    <property type="entry name" value="HAMP"/>
    <property type="match status" value="1"/>
</dbReference>
<comment type="catalytic activity">
    <reaction evidence="1">
        <text>ATP + protein L-histidine = ADP + protein N-phospho-L-histidine.</text>
        <dbReference type="EC" id="2.7.13.3"/>
    </reaction>
</comment>
<dbReference type="SUPFAM" id="SSF47384">
    <property type="entry name" value="Homodimeric domain of signal transducing histidine kinase"/>
    <property type="match status" value="1"/>
</dbReference>
<dbReference type="InterPro" id="IPR036097">
    <property type="entry name" value="HisK_dim/P_sf"/>
</dbReference>
<evidence type="ECO:0000256" key="4">
    <source>
        <dbReference type="ARBA" id="ARBA00022553"/>
    </source>
</evidence>
<dbReference type="SMART" id="SM00304">
    <property type="entry name" value="HAMP"/>
    <property type="match status" value="1"/>
</dbReference>
<dbReference type="RefSeq" id="WP_149891367.1">
    <property type="nucleotide sequence ID" value="NZ_JBHUFA010000001.1"/>
</dbReference>
<evidence type="ECO:0000313" key="15">
    <source>
        <dbReference type="Proteomes" id="UP001597327"/>
    </source>
</evidence>
<dbReference type="InterPro" id="IPR050428">
    <property type="entry name" value="TCS_sensor_his_kinase"/>
</dbReference>
<evidence type="ECO:0000259" key="13">
    <source>
        <dbReference type="PROSITE" id="PS50885"/>
    </source>
</evidence>
<evidence type="ECO:0000256" key="7">
    <source>
        <dbReference type="ARBA" id="ARBA00022777"/>
    </source>
</evidence>